<evidence type="ECO:0000313" key="8">
    <source>
        <dbReference type="EMBL" id="VVA91175.1"/>
    </source>
</evidence>
<name>A0A565AP13_9BRAS</name>
<dbReference type="GO" id="GO:0016705">
    <property type="term" value="F:oxidoreductase activity, acting on paired donors, with incorporation or reduction of molecular oxygen"/>
    <property type="evidence" value="ECO:0007669"/>
    <property type="project" value="InterPro"/>
</dbReference>
<evidence type="ECO:0000256" key="5">
    <source>
        <dbReference type="ARBA" id="ARBA00023002"/>
    </source>
</evidence>
<evidence type="ECO:0000256" key="7">
    <source>
        <dbReference type="ARBA" id="ARBA00023033"/>
    </source>
</evidence>
<dbReference type="GO" id="GO:0020037">
    <property type="term" value="F:heme binding"/>
    <property type="evidence" value="ECO:0007669"/>
    <property type="project" value="InterPro"/>
</dbReference>
<keyword evidence="4" id="KW-0479">Metal-binding</keyword>
<evidence type="ECO:0000256" key="4">
    <source>
        <dbReference type="ARBA" id="ARBA00022723"/>
    </source>
</evidence>
<gene>
    <name evidence="8" type="ORF">ANE_LOCUS1620</name>
</gene>
<protein>
    <recommendedName>
        <fullName evidence="10">Cytochrome P450</fullName>
    </recommendedName>
</protein>
<keyword evidence="3" id="KW-0349">Heme</keyword>
<dbReference type="Pfam" id="PF00067">
    <property type="entry name" value="p450"/>
    <property type="match status" value="1"/>
</dbReference>
<dbReference type="Proteomes" id="UP000489600">
    <property type="component" value="Unassembled WGS sequence"/>
</dbReference>
<dbReference type="PANTHER" id="PTHR47955:SF19">
    <property type="entry name" value="CYTOCHROME P450 71A9-LIKE ISOFORM X1"/>
    <property type="match status" value="1"/>
</dbReference>
<dbReference type="SUPFAM" id="SSF48264">
    <property type="entry name" value="Cytochrome P450"/>
    <property type="match status" value="1"/>
</dbReference>
<proteinExistence type="inferred from homology"/>
<comment type="caution">
    <text evidence="8">The sequence shown here is derived from an EMBL/GenBank/DDBJ whole genome shotgun (WGS) entry which is preliminary data.</text>
</comment>
<organism evidence="8 9">
    <name type="scientific">Arabis nemorensis</name>
    <dbReference type="NCBI Taxonomy" id="586526"/>
    <lineage>
        <taxon>Eukaryota</taxon>
        <taxon>Viridiplantae</taxon>
        <taxon>Streptophyta</taxon>
        <taxon>Embryophyta</taxon>
        <taxon>Tracheophyta</taxon>
        <taxon>Spermatophyta</taxon>
        <taxon>Magnoliopsida</taxon>
        <taxon>eudicotyledons</taxon>
        <taxon>Gunneridae</taxon>
        <taxon>Pentapetalae</taxon>
        <taxon>rosids</taxon>
        <taxon>malvids</taxon>
        <taxon>Brassicales</taxon>
        <taxon>Brassicaceae</taxon>
        <taxon>Arabideae</taxon>
        <taxon>Arabis</taxon>
    </lineage>
</organism>
<evidence type="ECO:0000313" key="9">
    <source>
        <dbReference type="Proteomes" id="UP000489600"/>
    </source>
</evidence>
<dbReference type="GO" id="GO:0004497">
    <property type="term" value="F:monooxygenase activity"/>
    <property type="evidence" value="ECO:0007669"/>
    <property type="project" value="UniProtKB-KW"/>
</dbReference>
<dbReference type="InterPro" id="IPR002401">
    <property type="entry name" value="Cyt_P450_E_grp-I"/>
</dbReference>
<dbReference type="AlphaFoldDB" id="A0A565AP13"/>
<dbReference type="InterPro" id="IPR001128">
    <property type="entry name" value="Cyt_P450"/>
</dbReference>
<dbReference type="Gene3D" id="1.10.630.10">
    <property type="entry name" value="Cytochrome P450"/>
    <property type="match status" value="1"/>
</dbReference>
<evidence type="ECO:0000256" key="1">
    <source>
        <dbReference type="ARBA" id="ARBA00001971"/>
    </source>
</evidence>
<evidence type="ECO:0000256" key="2">
    <source>
        <dbReference type="ARBA" id="ARBA00010617"/>
    </source>
</evidence>
<sequence length="268" mass="30824">MIHELNHINCLSSSIKSQNQKKKENVSLPLFHLPHPFFLIFLKNLKPSKWNLPPGPKKLPIIGNLHNIKGMLHLCLRDFSQTYGPVMLLQFGFVPTVVITSKEAAEEVLKIHDLECCSRSLPLGLRTVTYNCKDIGFAPYGEKWKAMFIREEENDLLVKKLTESALRRSPVNLRKTLYTIIGSIVCRIAFGQNLHDCKFMDEDSITDLLLEVSLIDKIVSFSDFFPGRIGRFIDWISGKNKRLKNAFSEPDIFFQNILDEHLKPEEEK</sequence>
<dbReference type="PRINTS" id="PR00463">
    <property type="entry name" value="EP450I"/>
</dbReference>
<comment type="cofactor">
    <cofactor evidence="1">
        <name>heme</name>
        <dbReference type="ChEBI" id="CHEBI:30413"/>
    </cofactor>
</comment>
<keyword evidence="7" id="KW-0503">Monooxygenase</keyword>
<dbReference type="GO" id="GO:0005506">
    <property type="term" value="F:iron ion binding"/>
    <property type="evidence" value="ECO:0007669"/>
    <property type="project" value="InterPro"/>
</dbReference>
<dbReference type="PANTHER" id="PTHR47955">
    <property type="entry name" value="CYTOCHROME P450 FAMILY 71 PROTEIN"/>
    <property type="match status" value="1"/>
</dbReference>
<reference evidence="8" key="1">
    <citation type="submission" date="2019-07" db="EMBL/GenBank/DDBJ databases">
        <authorList>
            <person name="Dittberner H."/>
        </authorList>
    </citation>
    <scope>NUCLEOTIDE SEQUENCE [LARGE SCALE GENOMIC DNA]</scope>
</reference>
<comment type="similarity">
    <text evidence="2">Belongs to the cytochrome P450 family.</text>
</comment>
<evidence type="ECO:0008006" key="10">
    <source>
        <dbReference type="Google" id="ProtNLM"/>
    </source>
</evidence>
<keyword evidence="9" id="KW-1185">Reference proteome</keyword>
<accession>A0A565AP13</accession>
<dbReference type="EMBL" id="CABITT030000001">
    <property type="protein sequence ID" value="VVA91175.1"/>
    <property type="molecule type" value="Genomic_DNA"/>
</dbReference>
<keyword evidence="6" id="KW-0408">Iron</keyword>
<dbReference type="InterPro" id="IPR036396">
    <property type="entry name" value="Cyt_P450_sf"/>
</dbReference>
<dbReference type="OrthoDB" id="1055148at2759"/>
<evidence type="ECO:0000256" key="6">
    <source>
        <dbReference type="ARBA" id="ARBA00023004"/>
    </source>
</evidence>
<evidence type="ECO:0000256" key="3">
    <source>
        <dbReference type="ARBA" id="ARBA00022617"/>
    </source>
</evidence>
<keyword evidence="5" id="KW-0560">Oxidoreductase</keyword>